<dbReference type="Pfam" id="PF07714">
    <property type="entry name" value="PK_Tyr_Ser-Thr"/>
    <property type="match status" value="1"/>
</dbReference>
<dbReference type="GO" id="GO:0005524">
    <property type="term" value="F:ATP binding"/>
    <property type="evidence" value="ECO:0007669"/>
    <property type="project" value="InterPro"/>
</dbReference>
<dbReference type="CDD" id="cd00063">
    <property type="entry name" value="FN3"/>
    <property type="match status" value="1"/>
</dbReference>
<protein>
    <recommendedName>
        <fullName evidence="4">Protein kinase domain-containing protein</fullName>
    </recommendedName>
</protein>
<dbReference type="PRINTS" id="PR00109">
    <property type="entry name" value="TYRKINASE"/>
</dbReference>
<dbReference type="InterPro" id="IPR003961">
    <property type="entry name" value="FN3_dom"/>
</dbReference>
<keyword evidence="3" id="KW-1133">Transmembrane helix</keyword>
<dbReference type="PANTHER" id="PTHR24416:SF611">
    <property type="entry name" value="TYROSINE-PROTEIN KINASE TRANSMEMBRANE RECEPTOR ROR"/>
    <property type="match status" value="1"/>
</dbReference>
<evidence type="ECO:0000256" key="2">
    <source>
        <dbReference type="ARBA" id="ARBA00023180"/>
    </source>
</evidence>
<comment type="caution">
    <text evidence="5">The sequence shown here is derived from an EMBL/GenBank/DDBJ whole genome shotgun (WGS) entry which is preliminary data.</text>
</comment>
<proteinExistence type="predicted"/>
<evidence type="ECO:0000256" key="1">
    <source>
        <dbReference type="ARBA" id="ARBA00004167"/>
    </source>
</evidence>
<dbReference type="AlphaFoldDB" id="A0AA89C4W9"/>
<feature type="transmembrane region" description="Helical" evidence="3">
    <location>
        <begin position="398"/>
        <end position="421"/>
    </location>
</feature>
<organism evidence="5 6">
    <name type="scientific">Pinctada imbricata</name>
    <name type="common">Atlantic pearl-oyster</name>
    <name type="synonym">Pinctada martensii</name>
    <dbReference type="NCBI Taxonomy" id="66713"/>
    <lineage>
        <taxon>Eukaryota</taxon>
        <taxon>Metazoa</taxon>
        <taxon>Spiralia</taxon>
        <taxon>Lophotrochozoa</taxon>
        <taxon>Mollusca</taxon>
        <taxon>Bivalvia</taxon>
        <taxon>Autobranchia</taxon>
        <taxon>Pteriomorphia</taxon>
        <taxon>Pterioida</taxon>
        <taxon>Pterioidea</taxon>
        <taxon>Pteriidae</taxon>
        <taxon>Pinctada</taxon>
    </lineage>
</organism>
<dbReference type="GO" id="GO:0004714">
    <property type="term" value="F:transmembrane receptor protein tyrosine kinase activity"/>
    <property type="evidence" value="ECO:0007669"/>
    <property type="project" value="TreeGrafter"/>
</dbReference>
<dbReference type="PANTHER" id="PTHR24416">
    <property type="entry name" value="TYROSINE-PROTEIN KINASE RECEPTOR"/>
    <property type="match status" value="1"/>
</dbReference>
<dbReference type="InterPro" id="IPR000719">
    <property type="entry name" value="Prot_kinase_dom"/>
</dbReference>
<dbReference type="GO" id="GO:0007169">
    <property type="term" value="P:cell surface receptor protein tyrosine kinase signaling pathway"/>
    <property type="evidence" value="ECO:0007669"/>
    <property type="project" value="TreeGrafter"/>
</dbReference>
<name>A0AA89C4W9_PINIB</name>
<dbReference type="CDD" id="cd00192">
    <property type="entry name" value="PTKc"/>
    <property type="match status" value="1"/>
</dbReference>
<evidence type="ECO:0000259" key="4">
    <source>
        <dbReference type="PROSITE" id="PS50011"/>
    </source>
</evidence>
<dbReference type="Gene3D" id="1.10.510.10">
    <property type="entry name" value="Transferase(Phosphotransferase) domain 1"/>
    <property type="match status" value="1"/>
</dbReference>
<comment type="subcellular location">
    <subcellularLocation>
        <location evidence="1">Membrane</location>
        <topology evidence="1">Single-pass membrane protein</topology>
    </subcellularLocation>
</comment>
<dbReference type="GO" id="GO:0043235">
    <property type="term" value="C:receptor complex"/>
    <property type="evidence" value="ECO:0007669"/>
    <property type="project" value="TreeGrafter"/>
</dbReference>
<sequence length="765" mass="87102">MYRYNWEIFRLEKTGNELREQGQKYLSPIHSFVMNHTGSRTYNYDYTPSQPGVYSMILEASDRANNSIYVRRFVIFDPTSEITTTSTPLKALSGNVNADYKWQTWTQGGTNDITFSWEGHFINKLHKDGGFLGSINDYPPQLNDMNVPPGNIFKKTIDKLLTDPSSERHQTAFPNVNGITSFEVAKTTKGGIPTFIQKALQQTHTFPGGSITDGTFVELWTKARDIMGNTKTSKLLLGFDRTPPVLHNTTIRRNIGVGFTYTSTLSFKAYDRHSGVKQIDFRIIEKATGIESKSGNIPAATSQIGNLTIFKGIGTYQGINNLTVTSKENTVTLKWQFVDSCYQRRSLLLKYWGPDGNENGKRVAKDATEFDISNLQPSTTYNASLLIKYDGVNSDEKWLSFTTSLSLLLILILIIVIMAAMMRRGKLKRVNQALAPIVQPISRTIRRKSRSSYSKYEMGGYDIDDIYMYGGITYERTPDWQHDPDQLSIGGLIQVGRFARIYNATVKTGRKSKHVAAKVLKDEFNEEDSILMKAKINFFATKVGKHPCVMGFEGAVMDHPDFGPVMILELCQGGTMKDWLIENKERADDEIIERLFRFSFDIARGMEYLAEKEILHMRLAARNVLLTGNIEAKVAGFGPRHGESEDDDRTSRKERIPIKWIAPECLDKPNSASEKSDVWSFGITIWEIFSMGQTPYGNVKSKDLKKWLKKGNKLQKPEYSDDTHYEIMKECWDFDPVMRPPFSNIHRKIESLFRQSSGDVYYYDR</sequence>
<keyword evidence="2" id="KW-0325">Glycoprotein</keyword>
<evidence type="ECO:0000256" key="3">
    <source>
        <dbReference type="SAM" id="Phobius"/>
    </source>
</evidence>
<keyword evidence="3" id="KW-0472">Membrane</keyword>
<dbReference type="GO" id="GO:0005886">
    <property type="term" value="C:plasma membrane"/>
    <property type="evidence" value="ECO:0007669"/>
    <property type="project" value="TreeGrafter"/>
</dbReference>
<dbReference type="PROSITE" id="PS50011">
    <property type="entry name" value="PROTEIN_KINASE_DOM"/>
    <property type="match status" value="1"/>
</dbReference>
<accession>A0AA89C4W9</accession>
<dbReference type="InterPro" id="IPR050122">
    <property type="entry name" value="RTK"/>
</dbReference>
<gene>
    <name evidence="5" type="ORF">FSP39_021473</name>
</gene>
<dbReference type="InterPro" id="IPR001245">
    <property type="entry name" value="Ser-Thr/Tyr_kinase_cat_dom"/>
</dbReference>
<dbReference type="InterPro" id="IPR036116">
    <property type="entry name" value="FN3_sf"/>
</dbReference>
<evidence type="ECO:0000313" key="6">
    <source>
        <dbReference type="Proteomes" id="UP001186944"/>
    </source>
</evidence>
<feature type="domain" description="Protein kinase" evidence="4">
    <location>
        <begin position="487"/>
        <end position="753"/>
    </location>
</feature>
<keyword evidence="3" id="KW-0812">Transmembrane</keyword>
<dbReference type="Proteomes" id="UP001186944">
    <property type="component" value="Unassembled WGS sequence"/>
</dbReference>
<dbReference type="EMBL" id="VSWD01000001">
    <property type="protein sequence ID" value="KAK3109029.1"/>
    <property type="molecule type" value="Genomic_DNA"/>
</dbReference>
<keyword evidence="6" id="KW-1185">Reference proteome</keyword>
<dbReference type="InterPro" id="IPR013783">
    <property type="entry name" value="Ig-like_fold"/>
</dbReference>
<dbReference type="InterPro" id="IPR011009">
    <property type="entry name" value="Kinase-like_dom_sf"/>
</dbReference>
<evidence type="ECO:0000313" key="5">
    <source>
        <dbReference type="EMBL" id="KAK3109029.1"/>
    </source>
</evidence>
<reference evidence="5" key="1">
    <citation type="submission" date="2019-08" db="EMBL/GenBank/DDBJ databases">
        <title>The improved chromosome-level genome for the pearl oyster Pinctada fucata martensii using PacBio sequencing and Hi-C.</title>
        <authorList>
            <person name="Zheng Z."/>
        </authorList>
    </citation>
    <scope>NUCLEOTIDE SEQUENCE</scope>
    <source>
        <strain evidence="5">ZZ-2019</strain>
        <tissue evidence="5">Adductor muscle</tissue>
    </source>
</reference>
<dbReference type="Gene3D" id="2.60.40.10">
    <property type="entry name" value="Immunoglobulins"/>
    <property type="match status" value="1"/>
</dbReference>
<dbReference type="SUPFAM" id="SSF56112">
    <property type="entry name" value="Protein kinase-like (PK-like)"/>
    <property type="match status" value="1"/>
</dbReference>
<dbReference type="SUPFAM" id="SSF49265">
    <property type="entry name" value="Fibronectin type III"/>
    <property type="match status" value="1"/>
</dbReference>